<dbReference type="PANTHER" id="PTHR24421:SF10">
    <property type="entry name" value="NITRATE_NITRITE SENSOR PROTEIN NARQ"/>
    <property type="match status" value="1"/>
</dbReference>
<keyword evidence="9" id="KW-1133">Transmembrane helix</keyword>
<dbReference type="GO" id="GO:0046983">
    <property type="term" value="F:protein dimerization activity"/>
    <property type="evidence" value="ECO:0007669"/>
    <property type="project" value="InterPro"/>
</dbReference>
<dbReference type="Proteomes" id="UP000094313">
    <property type="component" value="Chromosome"/>
</dbReference>
<gene>
    <name evidence="11" type="ORF">BFS30_21645</name>
</gene>
<dbReference type="InterPro" id="IPR005467">
    <property type="entry name" value="His_kinase_dom"/>
</dbReference>
<keyword evidence="5" id="KW-0547">Nucleotide-binding</keyword>
<sequence>MEEIYATIIITSIILIILCLGIVFAIVNYKVKQRIFLQEKKTMQEDFENQLMKSQIEVQEMTFDELGKELHDNVGQLLSSTKMLLGVTQRSLTDIPETLNLAEETLGKAINELRALTKSLDKEWLERFDLITNLETEINRINVAKTVCISFMHCGKLPIDTQKQIILFRIIQEALQNAIKHADAANISINITVSSNTISLRIYDDGKGFEMQSTDTGLGIRNMQHRTALLGGTINWDLSATGSRVNIQLPIKENDHEN</sequence>
<dbReference type="KEGG" id="psty:BFS30_21645"/>
<evidence type="ECO:0000256" key="7">
    <source>
        <dbReference type="ARBA" id="ARBA00022840"/>
    </source>
</evidence>
<keyword evidence="4" id="KW-0808">Transferase</keyword>
<evidence type="ECO:0000313" key="11">
    <source>
        <dbReference type="EMBL" id="AOM79531.1"/>
    </source>
</evidence>
<dbReference type="EC" id="2.7.13.3" evidence="2"/>
<dbReference type="InterPro" id="IPR050482">
    <property type="entry name" value="Sensor_HK_TwoCompSys"/>
</dbReference>
<comment type="catalytic activity">
    <reaction evidence="1">
        <text>ATP + protein L-histidine = ADP + protein N-phospho-L-histidine.</text>
        <dbReference type="EC" id="2.7.13.3"/>
    </reaction>
</comment>
<dbReference type="InterPro" id="IPR011712">
    <property type="entry name" value="Sig_transdc_His_kin_sub3_dim/P"/>
</dbReference>
<keyword evidence="12" id="KW-1185">Reference proteome</keyword>
<dbReference type="OrthoDB" id="5401121at2"/>
<dbReference type="Pfam" id="PF07730">
    <property type="entry name" value="HisKA_3"/>
    <property type="match status" value="1"/>
</dbReference>
<dbReference type="EMBL" id="CP017141">
    <property type="protein sequence ID" value="AOM79531.1"/>
    <property type="molecule type" value="Genomic_DNA"/>
</dbReference>
<evidence type="ECO:0000256" key="8">
    <source>
        <dbReference type="ARBA" id="ARBA00023012"/>
    </source>
</evidence>
<proteinExistence type="predicted"/>
<dbReference type="PANTHER" id="PTHR24421">
    <property type="entry name" value="NITRATE/NITRITE SENSOR PROTEIN NARX-RELATED"/>
    <property type="match status" value="1"/>
</dbReference>
<dbReference type="GO" id="GO:0000155">
    <property type="term" value="F:phosphorelay sensor kinase activity"/>
    <property type="evidence" value="ECO:0007669"/>
    <property type="project" value="InterPro"/>
</dbReference>
<keyword evidence="9" id="KW-0472">Membrane</keyword>
<dbReference type="InterPro" id="IPR003594">
    <property type="entry name" value="HATPase_dom"/>
</dbReference>
<dbReference type="CDD" id="cd16917">
    <property type="entry name" value="HATPase_UhpB-NarQ-NarX-like"/>
    <property type="match status" value="1"/>
</dbReference>
<dbReference type="Gene3D" id="1.20.5.1930">
    <property type="match status" value="1"/>
</dbReference>
<dbReference type="AlphaFoldDB" id="A0A1D7QLI2"/>
<feature type="transmembrane region" description="Helical" evidence="9">
    <location>
        <begin position="6"/>
        <end position="27"/>
    </location>
</feature>
<dbReference type="SMART" id="SM00387">
    <property type="entry name" value="HATPase_c"/>
    <property type="match status" value="1"/>
</dbReference>
<evidence type="ECO:0000256" key="4">
    <source>
        <dbReference type="ARBA" id="ARBA00022679"/>
    </source>
</evidence>
<evidence type="ECO:0000256" key="3">
    <source>
        <dbReference type="ARBA" id="ARBA00022553"/>
    </source>
</evidence>
<accession>A0A1D7QLI2</accession>
<dbReference type="PROSITE" id="PS50109">
    <property type="entry name" value="HIS_KIN"/>
    <property type="match status" value="1"/>
</dbReference>
<evidence type="ECO:0000256" key="1">
    <source>
        <dbReference type="ARBA" id="ARBA00000085"/>
    </source>
</evidence>
<keyword evidence="7" id="KW-0067">ATP-binding</keyword>
<keyword evidence="9" id="KW-0812">Transmembrane</keyword>
<feature type="domain" description="Histidine kinase" evidence="10">
    <location>
        <begin position="65"/>
        <end position="253"/>
    </location>
</feature>
<evidence type="ECO:0000256" key="6">
    <source>
        <dbReference type="ARBA" id="ARBA00022777"/>
    </source>
</evidence>
<dbReference type="GO" id="GO:0016020">
    <property type="term" value="C:membrane"/>
    <property type="evidence" value="ECO:0007669"/>
    <property type="project" value="InterPro"/>
</dbReference>
<evidence type="ECO:0000259" key="10">
    <source>
        <dbReference type="PROSITE" id="PS50109"/>
    </source>
</evidence>
<evidence type="ECO:0000256" key="5">
    <source>
        <dbReference type="ARBA" id="ARBA00022741"/>
    </source>
</evidence>
<reference evidence="11 12" key="1">
    <citation type="submission" date="2016-08" db="EMBL/GenBank/DDBJ databases">
        <authorList>
            <person name="Seilhamer J.J."/>
        </authorList>
    </citation>
    <scope>NUCLEOTIDE SEQUENCE [LARGE SCALE GENOMIC DNA]</scope>
    <source>
        <strain evidence="11 12">DX4</strain>
    </source>
</reference>
<keyword evidence="3" id="KW-0597">Phosphoprotein</keyword>
<dbReference type="Gene3D" id="3.30.565.10">
    <property type="entry name" value="Histidine kinase-like ATPase, C-terminal domain"/>
    <property type="match status" value="1"/>
</dbReference>
<protein>
    <recommendedName>
        <fullName evidence="2">histidine kinase</fullName>
        <ecNumber evidence="2">2.7.13.3</ecNumber>
    </recommendedName>
</protein>
<evidence type="ECO:0000313" key="12">
    <source>
        <dbReference type="Proteomes" id="UP000094313"/>
    </source>
</evidence>
<dbReference type="SUPFAM" id="SSF55874">
    <property type="entry name" value="ATPase domain of HSP90 chaperone/DNA topoisomerase II/histidine kinase"/>
    <property type="match status" value="1"/>
</dbReference>
<evidence type="ECO:0000256" key="2">
    <source>
        <dbReference type="ARBA" id="ARBA00012438"/>
    </source>
</evidence>
<evidence type="ECO:0000256" key="9">
    <source>
        <dbReference type="SAM" id="Phobius"/>
    </source>
</evidence>
<dbReference type="RefSeq" id="WP_069381193.1">
    <property type="nucleotide sequence ID" value="NZ_CP017141.1"/>
</dbReference>
<dbReference type="InterPro" id="IPR036890">
    <property type="entry name" value="HATPase_C_sf"/>
</dbReference>
<organism evidence="11 12">
    <name type="scientific">Pedobacter steynii</name>
    <dbReference type="NCBI Taxonomy" id="430522"/>
    <lineage>
        <taxon>Bacteria</taxon>
        <taxon>Pseudomonadati</taxon>
        <taxon>Bacteroidota</taxon>
        <taxon>Sphingobacteriia</taxon>
        <taxon>Sphingobacteriales</taxon>
        <taxon>Sphingobacteriaceae</taxon>
        <taxon>Pedobacter</taxon>
    </lineage>
</organism>
<keyword evidence="8" id="KW-0902">Two-component regulatory system</keyword>
<dbReference type="GO" id="GO:0005524">
    <property type="term" value="F:ATP binding"/>
    <property type="evidence" value="ECO:0007669"/>
    <property type="project" value="UniProtKB-KW"/>
</dbReference>
<name>A0A1D7QLI2_9SPHI</name>
<dbReference type="Pfam" id="PF02518">
    <property type="entry name" value="HATPase_c"/>
    <property type="match status" value="1"/>
</dbReference>
<keyword evidence="6" id="KW-0418">Kinase</keyword>